<protein>
    <submittedName>
        <fullName evidence="2">Uncharacterized protein</fullName>
    </submittedName>
</protein>
<dbReference type="EMBL" id="CAOQHR010000008">
    <property type="protein sequence ID" value="CAI6338630.1"/>
    <property type="molecule type" value="Genomic_DNA"/>
</dbReference>
<feature type="region of interest" description="Disordered" evidence="1">
    <location>
        <begin position="1"/>
        <end position="30"/>
    </location>
</feature>
<sequence>MYKCCRGVNYPTSMSREEPDGNSISGSNEDCNLAPKSPKVDISVLETPCFCTPRRIQNTGSFLSFERRAAQLQQETPSRKGPSIRTSISVQNSLLLHSHTRFAKGINLT</sequence>
<evidence type="ECO:0000256" key="1">
    <source>
        <dbReference type="SAM" id="MobiDB-lite"/>
    </source>
</evidence>
<gene>
    <name evidence="2" type="ORF">PDIGIT_LOCUS11760</name>
</gene>
<reference evidence="2" key="1">
    <citation type="submission" date="2023-01" db="EMBL/GenBank/DDBJ databases">
        <authorList>
            <person name="Van Ghelder C."/>
            <person name="Rancurel C."/>
        </authorList>
    </citation>
    <scope>NUCLEOTIDE SEQUENCE</scope>
    <source>
        <strain evidence="2">CNCM I-4278</strain>
    </source>
</reference>
<dbReference type="Proteomes" id="UP001152607">
    <property type="component" value="Unassembled WGS sequence"/>
</dbReference>
<proteinExistence type="predicted"/>
<dbReference type="AlphaFoldDB" id="A0A9W4XS48"/>
<accession>A0A9W4XS48</accession>
<evidence type="ECO:0000313" key="2">
    <source>
        <dbReference type="EMBL" id="CAI6338630.1"/>
    </source>
</evidence>
<keyword evidence="3" id="KW-1185">Reference proteome</keyword>
<evidence type="ECO:0000313" key="3">
    <source>
        <dbReference type="Proteomes" id="UP001152607"/>
    </source>
</evidence>
<organism evidence="2 3">
    <name type="scientific">Periconia digitata</name>
    <dbReference type="NCBI Taxonomy" id="1303443"/>
    <lineage>
        <taxon>Eukaryota</taxon>
        <taxon>Fungi</taxon>
        <taxon>Dikarya</taxon>
        <taxon>Ascomycota</taxon>
        <taxon>Pezizomycotina</taxon>
        <taxon>Dothideomycetes</taxon>
        <taxon>Pleosporomycetidae</taxon>
        <taxon>Pleosporales</taxon>
        <taxon>Massarineae</taxon>
        <taxon>Periconiaceae</taxon>
        <taxon>Periconia</taxon>
    </lineage>
</organism>
<comment type="caution">
    <text evidence="2">The sequence shown here is derived from an EMBL/GenBank/DDBJ whole genome shotgun (WGS) entry which is preliminary data.</text>
</comment>
<name>A0A9W4XS48_9PLEO</name>